<dbReference type="PANTHER" id="PTHR33353:SF17">
    <property type="entry name" value="ENDO-BETA-1,4-GLUCANASE D"/>
    <property type="match status" value="1"/>
</dbReference>
<dbReference type="GO" id="GO:0008810">
    <property type="term" value="F:cellulase activity"/>
    <property type="evidence" value="ECO:0007669"/>
    <property type="project" value="UniProtKB-UniRule"/>
</dbReference>
<proteinExistence type="inferred from homology"/>
<evidence type="ECO:0000256" key="7">
    <source>
        <dbReference type="ARBA" id="ARBA00044502"/>
    </source>
</evidence>
<evidence type="ECO:0000259" key="10">
    <source>
        <dbReference type="Pfam" id="PF03443"/>
    </source>
</evidence>
<evidence type="ECO:0000256" key="6">
    <source>
        <dbReference type="ARBA" id="ARBA00023326"/>
    </source>
</evidence>
<dbReference type="Gene3D" id="2.70.50.70">
    <property type="match status" value="2"/>
</dbReference>
<comment type="catalytic activity">
    <reaction evidence="8">
        <text>[(1-&gt;4)-beta-D-glucosyl]n+m + reduced acceptor + O2 = 4-dehydro-beta-D-glucosyl-[(1-&gt;4)-beta-D-glucosyl]n-1 + [(1-&gt;4)-beta-D-glucosyl]m + acceptor + H2O.</text>
        <dbReference type="EC" id="1.14.99.56"/>
    </reaction>
</comment>
<comment type="subcellular location">
    <subcellularLocation>
        <location evidence="1 8">Secreted</location>
    </subcellularLocation>
</comment>
<feature type="chain" id="PRO_5003997185" description="AA9 family lytic polysaccharide monooxygenase" evidence="9">
    <location>
        <begin position="17"/>
        <end position="272"/>
    </location>
</feature>
<comment type="similarity">
    <text evidence="7">Belongs to the polysaccharide monooxygenase AA9 family.</text>
</comment>
<comment type="domain">
    <text evidence="8">Has a modular structure: an endo-beta-1,4-glucanase catalytic module at the N-terminus, a linker rich in serines and threonines, and a C-terminal carbohydrate-binding module (CBM).</text>
</comment>
<keyword evidence="4 8" id="KW-1015">Disulfide bond</keyword>
<keyword evidence="11" id="KW-0378">Hydrolase</keyword>
<dbReference type="GO" id="GO:0005576">
    <property type="term" value="C:extracellular region"/>
    <property type="evidence" value="ECO:0007669"/>
    <property type="project" value="UniProtKB-SubCell"/>
</dbReference>
<sequence>MKWVALALAVAPSVLGHCKQQRPCPSPRWLLIYMMTVTMQYLWVNGVDQGQNTYLRVPPSNNPVTDVTSTDIRCNVNGLTGSATGTKANVPAGANITLEWHQHAQRTGEDAISVDRSVRVDALLWHAAVQVYIAKAPSTAASFDGSGTVWTKIYSSGLISASSQTWATDVVRHLSIVVCVPGRPHRANNPSGQLKWWKALVYSAQEHSEWRLSHSRRNHSACAQISVVNGGSASPPKIALPGAYKGSDPGITVNIYNGLTSYTAPGGTVWSG</sequence>
<accession>L8X6A7</accession>
<keyword evidence="3 8" id="KW-0136">Cellulose degradation</keyword>
<dbReference type="InterPro" id="IPR005103">
    <property type="entry name" value="AA9_LPMO"/>
</dbReference>
<keyword evidence="9" id="KW-0732">Signal</keyword>
<dbReference type="EMBL" id="AFRT01000035">
    <property type="protein sequence ID" value="ELU45811.1"/>
    <property type="molecule type" value="Genomic_DNA"/>
</dbReference>
<evidence type="ECO:0000313" key="11">
    <source>
        <dbReference type="EMBL" id="ELU45811.1"/>
    </source>
</evidence>
<reference evidence="11 12" key="1">
    <citation type="journal article" date="2013" name="Nat. Commun.">
        <title>The evolution and pathogenic mechanisms of the rice sheath blight pathogen.</title>
        <authorList>
            <person name="Zheng A."/>
            <person name="Lin R."/>
            <person name="Xu L."/>
            <person name="Qin P."/>
            <person name="Tang C."/>
            <person name="Ai P."/>
            <person name="Zhang D."/>
            <person name="Liu Y."/>
            <person name="Sun Z."/>
            <person name="Feng H."/>
            <person name="Wang Y."/>
            <person name="Chen Y."/>
            <person name="Liang X."/>
            <person name="Fu R."/>
            <person name="Li Q."/>
            <person name="Zhang J."/>
            <person name="Yu X."/>
            <person name="Xie Z."/>
            <person name="Ding L."/>
            <person name="Guan P."/>
            <person name="Tang J."/>
            <person name="Liang Y."/>
            <person name="Wang S."/>
            <person name="Deng Q."/>
            <person name="Li S."/>
            <person name="Zhu J."/>
            <person name="Wang L."/>
            <person name="Liu H."/>
            <person name="Li P."/>
        </authorList>
    </citation>
    <scope>NUCLEOTIDE SEQUENCE [LARGE SCALE GENOMIC DNA]</scope>
    <source>
        <strain evidence="12">AG-1 IA</strain>
    </source>
</reference>
<evidence type="ECO:0000256" key="4">
    <source>
        <dbReference type="ARBA" id="ARBA00023157"/>
    </source>
</evidence>
<gene>
    <name evidence="11" type="ORF">AG1IA_00174</name>
</gene>
<keyword evidence="12" id="KW-1185">Reference proteome</keyword>
<dbReference type="Pfam" id="PF03443">
    <property type="entry name" value="AA9"/>
    <property type="match status" value="2"/>
</dbReference>
<comment type="caution">
    <text evidence="11">The sequence shown here is derived from an EMBL/GenBank/DDBJ whole genome shotgun (WGS) entry which is preliminary data.</text>
</comment>
<evidence type="ECO:0000256" key="2">
    <source>
        <dbReference type="ARBA" id="ARBA00022525"/>
    </source>
</evidence>
<dbReference type="GO" id="GO:0030245">
    <property type="term" value="P:cellulose catabolic process"/>
    <property type="evidence" value="ECO:0007669"/>
    <property type="project" value="UniProtKB-UniRule"/>
</dbReference>
<dbReference type="OrthoDB" id="4849160at2759"/>
<keyword evidence="5 8" id="KW-0119">Carbohydrate metabolism</keyword>
<dbReference type="InterPro" id="IPR049892">
    <property type="entry name" value="AA9"/>
</dbReference>
<feature type="signal peptide" evidence="9">
    <location>
        <begin position="1"/>
        <end position="16"/>
    </location>
</feature>
<evidence type="ECO:0000256" key="3">
    <source>
        <dbReference type="ARBA" id="ARBA00023001"/>
    </source>
</evidence>
<dbReference type="STRING" id="983506.L8X6A7"/>
<feature type="domain" description="Auxiliary Activity family 9 catalytic" evidence="10">
    <location>
        <begin position="218"/>
        <end position="260"/>
    </location>
</feature>
<keyword evidence="6 8" id="KW-0624">Polysaccharide degradation</keyword>
<dbReference type="PANTHER" id="PTHR33353">
    <property type="entry name" value="PUTATIVE (AFU_ORTHOLOGUE AFUA_1G12560)-RELATED"/>
    <property type="match status" value="1"/>
</dbReference>
<organism evidence="11 12">
    <name type="scientific">Thanatephorus cucumeris (strain AG1-IA)</name>
    <name type="common">Rice sheath blight fungus</name>
    <name type="synonym">Rhizoctonia solani</name>
    <dbReference type="NCBI Taxonomy" id="983506"/>
    <lineage>
        <taxon>Eukaryota</taxon>
        <taxon>Fungi</taxon>
        <taxon>Dikarya</taxon>
        <taxon>Basidiomycota</taxon>
        <taxon>Agaricomycotina</taxon>
        <taxon>Agaricomycetes</taxon>
        <taxon>Cantharellales</taxon>
        <taxon>Ceratobasidiaceae</taxon>
        <taxon>Rhizoctonia</taxon>
        <taxon>Rhizoctonia solani AG-1</taxon>
    </lineage>
</organism>
<dbReference type="AlphaFoldDB" id="L8X6A7"/>
<keyword evidence="2 8" id="KW-0964">Secreted</keyword>
<name>L8X6A7_THACA</name>
<protein>
    <recommendedName>
        <fullName evidence="8">AA9 family lytic polysaccharide monooxygenase</fullName>
        <ecNumber evidence="8">1.14.99.56</ecNumber>
    </recommendedName>
    <alternativeName>
        <fullName evidence="8">Endo-beta-1,4-glucanase</fullName>
    </alternativeName>
    <alternativeName>
        <fullName evidence="8">Glycosyl hydrolase 61 family protein</fullName>
    </alternativeName>
</protein>
<evidence type="ECO:0000256" key="8">
    <source>
        <dbReference type="RuleBase" id="RU368122"/>
    </source>
</evidence>
<dbReference type="GO" id="GO:0030248">
    <property type="term" value="F:cellulose binding"/>
    <property type="evidence" value="ECO:0007669"/>
    <property type="project" value="UniProtKB-UniRule"/>
</dbReference>
<comment type="function">
    <text evidence="8">Lytic polysaccharide monooxygenase (LMPO) that depolymerizes crystalline and amorphous polysaccharides via the oxidation of scissile alpha- or beta-(1-4)-glycosidic bonds, yielding C1 and/or C4 oxidation products. Catalysis by LPMOs requires the reduction of the active-site copper from Cu(II) to Cu(I) by a reducing agent and H(2)O(2) or O(2) as a cosubstrate.</text>
</comment>
<dbReference type="HOGENOM" id="CLU_031730_0_2_1"/>
<dbReference type="OMA" id="WHQHDQR"/>
<evidence type="ECO:0000256" key="5">
    <source>
        <dbReference type="ARBA" id="ARBA00023277"/>
    </source>
</evidence>
<evidence type="ECO:0000313" key="12">
    <source>
        <dbReference type="Proteomes" id="UP000011668"/>
    </source>
</evidence>
<feature type="domain" description="Auxiliary Activity family 9 catalytic" evidence="10">
    <location>
        <begin position="38"/>
        <end position="172"/>
    </location>
</feature>
<evidence type="ECO:0000256" key="9">
    <source>
        <dbReference type="SAM" id="SignalP"/>
    </source>
</evidence>
<evidence type="ECO:0000256" key="1">
    <source>
        <dbReference type="ARBA" id="ARBA00004613"/>
    </source>
</evidence>
<dbReference type="EC" id="1.14.99.56" evidence="8"/>
<dbReference type="Proteomes" id="UP000011668">
    <property type="component" value="Unassembled WGS sequence"/>
</dbReference>